<protein>
    <submittedName>
        <fullName evidence="1">Uncharacterized protein</fullName>
    </submittedName>
</protein>
<gene>
    <name evidence="1" type="ORF">KSP40_PGU013294</name>
</gene>
<keyword evidence="2" id="KW-1185">Reference proteome</keyword>
<dbReference type="EMBL" id="JBBWWR010000020">
    <property type="protein sequence ID" value="KAK8939418.1"/>
    <property type="molecule type" value="Genomic_DNA"/>
</dbReference>
<proteinExistence type="predicted"/>
<dbReference type="Proteomes" id="UP001412067">
    <property type="component" value="Unassembled WGS sequence"/>
</dbReference>
<organism evidence="1 2">
    <name type="scientific">Platanthera guangdongensis</name>
    <dbReference type="NCBI Taxonomy" id="2320717"/>
    <lineage>
        <taxon>Eukaryota</taxon>
        <taxon>Viridiplantae</taxon>
        <taxon>Streptophyta</taxon>
        <taxon>Embryophyta</taxon>
        <taxon>Tracheophyta</taxon>
        <taxon>Spermatophyta</taxon>
        <taxon>Magnoliopsida</taxon>
        <taxon>Liliopsida</taxon>
        <taxon>Asparagales</taxon>
        <taxon>Orchidaceae</taxon>
        <taxon>Orchidoideae</taxon>
        <taxon>Orchideae</taxon>
        <taxon>Orchidinae</taxon>
        <taxon>Platanthera</taxon>
    </lineage>
</organism>
<name>A0ABR2LF27_9ASPA</name>
<evidence type="ECO:0000313" key="1">
    <source>
        <dbReference type="EMBL" id="KAK8939418.1"/>
    </source>
</evidence>
<evidence type="ECO:0000313" key="2">
    <source>
        <dbReference type="Proteomes" id="UP001412067"/>
    </source>
</evidence>
<comment type="caution">
    <text evidence="1">The sequence shown here is derived from an EMBL/GenBank/DDBJ whole genome shotgun (WGS) entry which is preliminary data.</text>
</comment>
<sequence>MGREERIPRIENLGGGRRSKSFYFAVFQSTTFVYPPSDGICPKRPAKKPRQTKPSSFISRIFHLLKAQSCPRLFLENSNGGLPLGEAKFFAAIMRIKNNKDVSLLLEDMPMVMAVSWCSGDNKGFPARAEKRKALEFYMEFELKFDVLEIGILIVAAGQCQRYREMVVVRIERASRSRSNTTTMEVEHAEVGAFVMAKTFSSATTLCEVVAFAGHFLQDK</sequence>
<reference evidence="1 2" key="1">
    <citation type="journal article" date="2022" name="Nat. Plants">
        <title>Genomes of leafy and leafless Platanthera orchids illuminate the evolution of mycoheterotrophy.</title>
        <authorList>
            <person name="Li M.H."/>
            <person name="Liu K.W."/>
            <person name="Li Z."/>
            <person name="Lu H.C."/>
            <person name="Ye Q.L."/>
            <person name="Zhang D."/>
            <person name="Wang J.Y."/>
            <person name="Li Y.F."/>
            <person name="Zhong Z.M."/>
            <person name="Liu X."/>
            <person name="Yu X."/>
            <person name="Liu D.K."/>
            <person name="Tu X.D."/>
            <person name="Liu B."/>
            <person name="Hao Y."/>
            <person name="Liao X.Y."/>
            <person name="Jiang Y.T."/>
            <person name="Sun W.H."/>
            <person name="Chen J."/>
            <person name="Chen Y.Q."/>
            <person name="Ai Y."/>
            <person name="Zhai J.W."/>
            <person name="Wu S.S."/>
            <person name="Zhou Z."/>
            <person name="Hsiao Y.Y."/>
            <person name="Wu W.L."/>
            <person name="Chen Y.Y."/>
            <person name="Lin Y.F."/>
            <person name="Hsu J.L."/>
            <person name="Li C.Y."/>
            <person name="Wang Z.W."/>
            <person name="Zhao X."/>
            <person name="Zhong W.Y."/>
            <person name="Ma X.K."/>
            <person name="Ma L."/>
            <person name="Huang J."/>
            <person name="Chen G.Z."/>
            <person name="Huang M.Z."/>
            <person name="Huang L."/>
            <person name="Peng D.H."/>
            <person name="Luo Y.B."/>
            <person name="Zou S.Q."/>
            <person name="Chen S.P."/>
            <person name="Lan S."/>
            <person name="Tsai W.C."/>
            <person name="Van de Peer Y."/>
            <person name="Liu Z.J."/>
        </authorList>
    </citation>
    <scope>NUCLEOTIDE SEQUENCE [LARGE SCALE GENOMIC DNA]</scope>
    <source>
        <strain evidence="1">Lor288</strain>
    </source>
</reference>
<accession>A0ABR2LF27</accession>